<dbReference type="PANTHER" id="PTHR23291:SF50">
    <property type="entry name" value="PROTEIN LIFEGUARD 4"/>
    <property type="match status" value="1"/>
</dbReference>
<proteinExistence type="inferred from homology"/>
<comment type="similarity">
    <text evidence="2 6">Belongs to the BI1 family.</text>
</comment>
<evidence type="ECO:0000256" key="5">
    <source>
        <dbReference type="ARBA" id="ARBA00023136"/>
    </source>
</evidence>
<name>A0ABN0MYF4_9CHLA</name>
<feature type="transmembrane region" description="Helical" evidence="6">
    <location>
        <begin position="168"/>
        <end position="188"/>
    </location>
</feature>
<evidence type="ECO:0000256" key="2">
    <source>
        <dbReference type="ARBA" id="ARBA00010350"/>
    </source>
</evidence>
<dbReference type="Pfam" id="PF01027">
    <property type="entry name" value="Bax1-I"/>
    <property type="match status" value="1"/>
</dbReference>
<evidence type="ECO:0000313" key="7">
    <source>
        <dbReference type="EMBL" id="EQM62322.1"/>
    </source>
</evidence>
<protein>
    <submittedName>
        <fullName evidence="7">Inhibitor of apoptosis-promoting Bax1 family protein</fullName>
    </submittedName>
</protein>
<sequence length="238" mass="26354">MGLYERDYIKDSQLPGTFTSRVYGWMTAGLSVTALVSIYLYYSGLYKFLGAFWMLYLLGNMGISLFIRTKFHTLSTHTTMGLFIAYSVLEGLFFGTLIPSYIQFAGGGVVWAAFIGAAVTFGIASLYGAFTKHDLTAVRNILWAGLSGFLVLSLVFVVLSLFMQLPFVYLGISYIGLALFLGLSVVDAQEIRKMARSVGNDSVISYKLSLIMALRMYCNVTAIFIYLLSIFSSSARRD</sequence>
<evidence type="ECO:0000256" key="1">
    <source>
        <dbReference type="ARBA" id="ARBA00004141"/>
    </source>
</evidence>
<gene>
    <name evidence="7" type="ORF">H359_0884</name>
</gene>
<feature type="transmembrane region" description="Helical" evidence="6">
    <location>
        <begin position="141"/>
        <end position="162"/>
    </location>
</feature>
<keyword evidence="4 6" id="KW-1133">Transmembrane helix</keyword>
<keyword evidence="5 6" id="KW-0472">Membrane</keyword>
<evidence type="ECO:0000256" key="3">
    <source>
        <dbReference type="ARBA" id="ARBA00022692"/>
    </source>
</evidence>
<keyword evidence="3 6" id="KW-0812">Transmembrane</keyword>
<accession>A0ABN0MYF4</accession>
<feature type="transmembrane region" description="Helical" evidence="6">
    <location>
        <begin position="48"/>
        <end position="67"/>
    </location>
</feature>
<comment type="subcellular location">
    <subcellularLocation>
        <location evidence="1">Membrane</location>
        <topology evidence="1">Multi-pass membrane protein</topology>
    </subcellularLocation>
</comment>
<dbReference type="RefSeq" id="WP_020370493.1">
    <property type="nucleotide sequence ID" value="NZ_APJW01000003.1"/>
</dbReference>
<dbReference type="PANTHER" id="PTHR23291">
    <property type="entry name" value="BAX INHIBITOR-RELATED"/>
    <property type="match status" value="1"/>
</dbReference>
<dbReference type="InterPro" id="IPR006214">
    <property type="entry name" value="Bax_inhibitor_1-related"/>
</dbReference>
<dbReference type="CDD" id="cd10432">
    <property type="entry name" value="BI-1-like_bacterial"/>
    <property type="match status" value="1"/>
</dbReference>
<organism evidence="7 8">
    <name type="scientific">Chlamydia ibidis 10-1398/6</name>
    <dbReference type="NCBI Taxonomy" id="1046581"/>
    <lineage>
        <taxon>Bacteria</taxon>
        <taxon>Pseudomonadati</taxon>
        <taxon>Chlamydiota</taxon>
        <taxon>Chlamydiia</taxon>
        <taxon>Chlamydiales</taxon>
        <taxon>Chlamydiaceae</taxon>
        <taxon>Chlamydia/Chlamydophila group</taxon>
        <taxon>Chlamydia</taxon>
    </lineage>
</organism>
<keyword evidence="8" id="KW-1185">Reference proteome</keyword>
<dbReference type="EMBL" id="APJW01000003">
    <property type="protein sequence ID" value="EQM62322.1"/>
    <property type="molecule type" value="Genomic_DNA"/>
</dbReference>
<evidence type="ECO:0000256" key="6">
    <source>
        <dbReference type="RuleBase" id="RU004379"/>
    </source>
</evidence>
<comment type="caution">
    <text evidence="7">The sequence shown here is derived from an EMBL/GenBank/DDBJ whole genome shotgun (WGS) entry which is preliminary data.</text>
</comment>
<evidence type="ECO:0000313" key="8">
    <source>
        <dbReference type="Proteomes" id="UP000016064"/>
    </source>
</evidence>
<evidence type="ECO:0000256" key="4">
    <source>
        <dbReference type="ARBA" id="ARBA00022989"/>
    </source>
</evidence>
<feature type="transmembrane region" description="Helical" evidence="6">
    <location>
        <begin position="22"/>
        <end position="42"/>
    </location>
</feature>
<feature type="transmembrane region" description="Helical" evidence="6">
    <location>
        <begin position="79"/>
        <end position="102"/>
    </location>
</feature>
<dbReference type="Proteomes" id="UP000016064">
    <property type="component" value="Unassembled WGS sequence"/>
</dbReference>
<reference evidence="7 8" key="1">
    <citation type="submission" date="2013-07" db="EMBL/GenBank/DDBJ databases">
        <title>Isolation of a new Chlamydia species from the feral Sacred Ibis (Threskiornis aethiopicus): Chlamydia ibidis.</title>
        <authorList>
            <person name="Vorimore F."/>
            <person name="Hsia R.-C."/>
            <person name="Huot-Creasy H."/>
            <person name="Bastian S."/>
            <person name="Deruyter L."/>
            <person name="Passet A."/>
            <person name="Sachse K."/>
            <person name="Bavoil P."/>
            <person name="Myers G."/>
            <person name="Laroucau K."/>
        </authorList>
    </citation>
    <scope>NUCLEOTIDE SEQUENCE [LARGE SCALE GENOMIC DNA]</scope>
    <source>
        <strain evidence="7 8">10-1398/6</strain>
    </source>
</reference>
<feature type="transmembrane region" description="Helical" evidence="6">
    <location>
        <begin position="108"/>
        <end position="129"/>
    </location>
</feature>
<feature type="transmembrane region" description="Helical" evidence="6">
    <location>
        <begin position="208"/>
        <end position="231"/>
    </location>
</feature>